<dbReference type="Proteomes" id="UP000536262">
    <property type="component" value="Unassembled WGS sequence"/>
</dbReference>
<reference evidence="2 3" key="1">
    <citation type="submission" date="2020-08" db="EMBL/GenBank/DDBJ databases">
        <title>Genomic Encyclopedia of Type Strains, Phase IV (KMG-IV): sequencing the most valuable type-strain genomes for metagenomic binning, comparative biology and taxonomic classification.</title>
        <authorList>
            <person name="Goeker M."/>
        </authorList>
    </citation>
    <scope>NUCLEOTIDE SEQUENCE [LARGE SCALE GENOMIC DNA]</scope>
    <source>
        <strain evidence="2 3">DSM 7051</strain>
    </source>
</reference>
<comment type="caution">
    <text evidence="2">The sequence shown here is derived from an EMBL/GenBank/DDBJ whole genome shotgun (WGS) entry which is preliminary data.</text>
</comment>
<feature type="region of interest" description="Disordered" evidence="1">
    <location>
        <begin position="1"/>
        <end position="24"/>
    </location>
</feature>
<evidence type="ECO:0000256" key="1">
    <source>
        <dbReference type="SAM" id="MobiDB-lite"/>
    </source>
</evidence>
<evidence type="ECO:0000313" key="2">
    <source>
        <dbReference type="EMBL" id="MBB6356320.1"/>
    </source>
</evidence>
<protein>
    <submittedName>
        <fullName evidence="2">Uncharacterized protein</fullName>
    </submittedName>
</protein>
<keyword evidence="3" id="KW-1185">Reference proteome</keyword>
<organism evidence="2 3">
    <name type="scientific">Aminobacter aganoensis</name>
    <dbReference type="NCBI Taxonomy" id="83264"/>
    <lineage>
        <taxon>Bacteria</taxon>
        <taxon>Pseudomonadati</taxon>
        <taxon>Pseudomonadota</taxon>
        <taxon>Alphaproteobacteria</taxon>
        <taxon>Hyphomicrobiales</taxon>
        <taxon>Phyllobacteriaceae</taxon>
        <taxon>Aminobacter</taxon>
    </lineage>
</organism>
<sequence>MKDFDFDEVEEGSPTARPQMLSPKDRRLKRARKVMVGPRARRPRGAVAAVPYDLPEAFDESLQRSAMDLVRPMLHGHEDMHSDGLVPALVDNVAKLARLSHRAHLKAIASAYAFFILDNYLGHKLSIALEERFKVTRVVRKNYDPIRFYLERIISYDGKAGRADKGRADALYARDARAIRHLISISVGPAELVEKAKEKGHGLDAWSRSPKTASVKSRGRPAVSSVAHSIATVGEYSVALTAGGKPVKLTAEQLDVLQGTLVMFLEMVDLLSPAERRDAGFSPRSQSF</sequence>
<feature type="compositionally biased region" description="Acidic residues" evidence="1">
    <location>
        <begin position="1"/>
        <end position="11"/>
    </location>
</feature>
<accession>A0A7X0FAX2</accession>
<proteinExistence type="predicted"/>
<dbReference type="EMBL" id="JACHOU010000013">
    <property type="protein sequence ID" value="MBB6356320.1"/>
    <property type="molecule type" value="Genomic_DNA"/>
</dbReference>
<dbReference type="RefSeq" id="WP_184700675.1">
    <property type="nucleotide sequence ID" value="NZ_BAABEG010000001.1"/>
</dbReference>
<dbReference type="AlphaFoldDB" id="A0A7X0FAX2"/>
<gene>
    <name evidence="2" type="ORF">GGR00_004128</name>
</gene>
<name>A0A7X0FAX2_9HYPH</name>
<evidence type="ECO:0000313" key="3">
    <source>
        <dbReference type="Proteomes" id="UP000536262"/>
    </source>
</evidence>